<dbReference type="AlphaFoldDB" id="A0A4R3HXZ8"/>
<dbReference type="EMBL" id="SLZQ01000007">
    <property type="protein sequence ID" value="TCS36339.1"/>
    <property type="molecule type" value="Genomic_DNA"/>
</dbReference>
<keyword evidence="6 8" id="KW-1133">Transmembrane helix</keyword>
<keyword evidence="5 8" id="KW-0812">Transmembrane</keyword>
<evidence type="ECO:0000256" key="1">
    <source>
        <dbReference type="ARBA" id="ARBA00004651"/>
    </source>
</evidence>
<feature type="transmembrane region" description="Helical" evidence="8">
    <location>
        <begin position="214"/>
        <end position="232"/>
    </location>
</feature>
<evidence type="ECO:0000313" key="10">
    <source>
        <dbReference type="EMBL" id="TCS36339.1"/>
    </source>
</evidence>
<sequence>MLLALIRKELLAISRDIHGLAALFILPIIFIIVMSMALKDVYSPHVDKLAWSSIDQDDSELSQSLLERWKKANGNPLDLPADWRDAVREGQLKYVIQIEKGAEADLRETRKPEQKRILLLTDPAIDFGAFTSLRAQLEAITTEMRAESLMQRNPLLLNIEPADLHGSNVARAERVQGGPRPTAVQHNVPAWLVFGMFFVVTTIAGLFVEERSGGALSRLFSLGASPFILLLAKVLPFMVINCLQAGLMFAVGVYVIPLLGGDALSLQGINWLALLTMVLAISLAAISLALLVATLVRSQAQASVIGPMMNILMAAIGGIMVPTFVMPAVMQTLSHLSPMNWALEGLLNVLLRGGDLHNIRFEALRLLALAAISLGIAYSIFRYKKS</sequence>
<dbReference type="InterPro" id="IPR047817">
    <property type="entry name" value="ABC2_TM_bact-type"/>
</dbReference>
<keyword evidence="4" id="KW-1003">Cell membrane</keyword>
<evidence type="ECO:0000256" key="8">
    <source>
        <dbReference type="SAM" id="Phobius"/>
    </source>
</evidence>
<feature type="transmembrane region" description="Helical" evidence="8">
    <location>
        <begin position="20"/>
        <end position="38"/>
    </location>
</feature>
<keyword evidence="7 8" id="KW-0472">Membrane</keyword>
<evidence type="ECO:0000256" key="2">
    <source>
        <dbReference type="ARBA" id="ARBA00007783"/>
    </source>
</evidence>
<comment type="similarity">
    <text evidence="2">Belongs to the ABC-2 integral membrane protein family.</text>
</comment>
<dbReference type="PROSITE" id="PS51012">
    <property type="entry name" value="ABC_TM2"/>
    <property type="match status" value="1"/>
</dbReference>
<name>A0A4R3HXZ8_PAULE</name>
<feature type="domain" description="ABC transmembrane type-2" evidence="9">
    <location>
        <begin position="145"/>
        <end position="384"/>
    </location>
</feature>
<accession>A0A4R3HXZ8</accession>
<evidence type="ECO:0000256" key="6">
    <source>
        <dbReference type="ARBA" id="ARBA00022989"/>
    </source>
</evidence>
<dbReference type="PANTHER" id="PTHR30294">
    <property type="entry name" value="MEMBRANE COMPONENT OF ABC TRANSPORTER YHHJ-RELATED"/>
    <property type="match status" value="1"/>
</dbReference>
<dbReference type="InterPro" id="IPR013525">
    <property type="entry name" value="ABC2_TM"/>
</dbReference>
<gene>
    <name evidence="10" type="ORF">EDC30_107156</name>
</gene>
<keyword evidence="3" id="KW-0813">Transport</keyword>
<evidence type="ECO:0000256" key="4">
    <source>
        <dbReference type="ARBA" id="ARBA00022475"/>
    </source>
</evidence>
<feature type="transmembrane region" description="Helical" evidence="8">
    <location>
        <begin position="188"/>
        <end position="208"/>
    </location>
</feature>
<dbReference type="RefSeq" id="WP_132259162.1">
    <property type="nucleotide sequence ID" value="NZ_SLZQ01000007.1"/>
</dbReference>
<dbReference type="Pfam" id="PF12698">
    <property type="entry name" value="ABC2_membrane_3"/>
    <property type="match status" value="1"/>
</dbReference>
<protein>
    <submittedName>
        <fullName evidence="10">ABC-2 type transport system permease protein</fullName>
    </submittedName>
</protein>
<evidence type="ECO:0000256" key="3">
    <source>
        <dbReference type="ARBA" id="ARBA00022448"/>
    </source>
</evidence>
<evidence type="ECO:0000256" key="7">
    <source>
        <dbReference type="ARBA" id="ARBA00023136"/>
    </source>
</evidence>
<feature type="transmembrane region" description="Helical" evidence="8">
    <location>
        <begin position="239"/>
        <end position="259"/>
    </location>
</feature>
<comment type="subcellular location">
    <subcellularLocation>
        <location evidence="1">Cell membrane</location>
        <topology evidence="1">Multi-pass membrane protein</topology>
    </subcellularLocation>
</comment>
<dbReference type="Proteomes" id="UP000295382">
    <property type="component" value="Unassembled WGS sequence"/>
</dbReference>
<proteinExistence type="inferred from homology"/>
<evidence type="ECO:0000313" key="11">
    <source>
        <dbReference type="Proteomes" id="UP000295382"/>
    </source>
</evidence>
<dbReference type="InterPro" id="IPR051449">
    <property type="entry name" value="ABC-2_transporter_component"/>
</dbReference>
<feature type="transmembrane region" description="Helical" evidence="8">
    <location>
        <begin position="271"/>
        <end position="296"/>
    </location>
</feature>
<keyword evidence="11" id="KW-1185">Reference proteome</keyword>
<dbReference type="OrthoDB" id="266913at2"/>
<evidence type="ECO:0000256" key="5">
    <source>
        <dbReference type="ARBA" id="ARBA00022692"/>
    </source>
</evidence>
<feature type="transmembrane region" description="Helical" evidence="8">
    <location>
        <begin position="308"/>
        <end position="330"/>
    </location>
</feature>
<dbReference type="PANTHER" id="PTHR30294:SF38">
    <property type="entry name" value="TRANSPORT PERMEASE PROTEIN"/>
    <property type="match status" value="1"/>
</dbReference>
<organism evidence="10 11">
    <name type="scientific">Paucimonas lemoignei</name>
    <name type="common">Pseudomonas lemoignei</name>
    <dbReference type="NCBI Taxonomy" id="29443"/>
    <lineage>
        <taxon>Bacteria</taxon>
        <taxon>Pseudomonadati</taxon>
        <taxon>Pseudomonadota</taxon>
        <taxon>Betaproteobacteria</taxon>
        <taxon>Burkholderiales</taxon>
        <taxon>Burkholderiaceae</taxon>
        <taxon>Paucimonas</taxon>
    </lineage>
</organism>
<feature type="transmembrane region" description="Helical" evidence="8">
    <location>
        <begin position="363"/>
        <end position="381"/>
    </location>
</feature>
<dbReference type="GO" id="GO:0140359">
    <property type="term" value="F:ABC-type transporter activity"/>
    <property type="evidence" value="ECO:0007669"/>
    <property type="project" value="InterPro"/>
</dbReference>
<comment type="caution">
    <text evidence="10">The sequence shown here is derived from an EMBL/GenBank/DDBJ whole genome shotgun (WGS) entry which is preliminary data.</text>
</comment>
<reference evidence="10 11" key="1">
    <citation type="submission" date="2019-03" db="EMBL/GenBank/DDBJ databases">
        <title>Genomic Encyclopedia of Type Strains, Phase IV (KMG-IV): sequencing the most valuable type-strain genomes for metagenomic binning, comparative biology and taxonomic classification.</title>
        <authorList>
            <person name="Goeker M."/>
        </authorList>
    </citation>
    <scope>NUCLEOTIDE SEQUENCE [LARGE SCALE GENOMIC DNA]</scope>
    <source>
        <strain evidence="10 11">DSM 7445</strain>
    </source>
</reference>
<dbReference type="GO" id="GO:0005886">
    <property type="term" value="C:plasma membrane"/>
    <property type="evidence" value="ECO:0007669"/>
    <property type="project" value="UniProtKB-SubCell"/>
</dbReference>
<evidence type="ECO:0000259" key="9">
    <source>
        <dbReference type="PROSITE" id="PS51012"/>
    </source>
</evidence>